<sequence>MDKATKRLSSYKQCKMCKCTFAQLAYNGYYYFRDDDSIACHKCAVKHFCFYEKDMTDLKHKTTCEYYKDSPQSAKKEKAVLSSNDSENKLEFQYNELSDVPSAASSNPLRNQSQSVQQARPKPNRYGKSAQDSPEMPTKAAEKNLNASYTFDNSAEDLSREKDRLNTFTNPKNPWPLKSVIDEKELARVGFFYLGLADRVQCYFCNGILRKWSLGDKPLDEHKKHFPNCPHLRNCRE</sequence>
<proteinExistence type="predicted"/>
<dbReference type="InterPro" id="IPR050784">
    <property type="entry name" value="IAP"/>
</dbReference>
<comment type="caution">
    <text evidence="2">The sequence shown here is derived from an EMBL/GenBank/DDBJ whole genome shotgun (WGS) entry which is preliminary data.</text>
</comment>
<dbReference type="PROSITE" id="PS50143">
    <property type="entry name" value="BIR_REPEAT_2"/>
    <property type="match status" value="1"/>
</dbReference>
<dbReference type="SUPFAM" id="SSF57924">
    <property type="entry name" value="Inhibitor of apoptosis (IAP) repeat"/>
    <property type="match status" value="2"/>
</dbReference>
<evidence type="ECO:0000313" key="3">
    <source>
        <dbReference type="Proteomes" id="UP000549394"/>
    </source>
</evidence>
<organism evidence="2 3">
    <name type="scientific">Dimorphilus gyrociliatus</name>
    <dbReference type="NCBI Taxonomy" id="2664684"/>
    <lineage>
        <taxon>Eukaryota</taxon>
        <taxon>Metazoa</taxon>
        <taxon>Spiralia</taxon>
        <taxon>Lophotrochozoa</taxon>
        <taxon>Annelida</taxon>
        <taxon>Polychaeta</taxon>
        <taxon>Polychaeta incertae sedis</taxon>
        <taxon>Dinophilidae</taxon>
        <taxon>Dimorphilus</taxon>
    </lineage>
</organism>
<dbReference type="GO" id="GO:0061630">
    <property type="term" value="F:ubiquitin protein ligase activity"/>
    <property type="evidence" value="ECO:0007669"/>
    <property type="project" value="TreeGrafter"/>
</dbReference>
<dbReference type="GO" id="GO:0043066">
    <property type="term" value="P:negative regulation of apoptotic process"/>
    <property type="evidence" value="ECO:0007669"/>
    <property type="project" value="TreeGrafter"/>
</dbReference>
<gene>
    <name evidence="2" type="ORF">DGYR_LOCUS9182</name>
</gene>
<dbReference type="OrthoDB" id="4034597at2759"/>
<dbReference type="EMBL" id="CAJFCJ010000014">
    <property type="protein sequence ID" value="CAD5121196.1"/>
    <property type="molecule type" value="Genomic_DNA"/>
</dbReference>
<dbReference type="GO" id="GO:0051726">
    <property type="term" value="P:regulation of cell cycle"/>
    <property type="evidence" value="ECO:0007669"/>
    <property type="project" value="TreeGrafter"/>
</dbReference>
<dbReference type="GO" id="GO:0031398">
    <property type="term" value="P:positive regulation of protein ubiquitination"/>
    <property type="evidence" value="ECO:0007669"/>
    <property type="project" value="TreeGrafter"/>
</dbReference>
<dbReference type="Pfam" id="PF00653">
    <property type="entry name" value="BIR"/>
    <property type="match status" value="1"/>
</dbReference>
<dbReference type="GO" id="GO:0005737">
    <property type="term" value="C:cytoplasm"/>
    <property type="evidence" value="ECO:0007669"/>
    <property type="project" value="TreeGrafter"/>
</dbReference>
<dbReference type="GO" id="GO:0043027">
    <property type="term" value="F:cysteine-type endopeptidase inhibitor activity involved in apoptotic process"/>
    <property type="evidence" value="ECO:0007669"/>
    <property type="project" value="TreeGrafter"/>
</dbReference>
<dbReference type="Proteomes" id="UP000549394">
    <property type="component" value="Unassembled WGS sequence"/>
</dbReference>
<dbReference type="GO" id="GO:0005634">
    <property type="term" value="C:nucleus"/>
    <property type="evidence" value="ECO:0007669"/>
    <property type="project" value="TreeGrafter"/>
</dbReference>
<dbReference type="Gene3D" id="1.10.1170.10">
    <property type="entry name" value="Inhibitor Of Apoptosis Protein (2mihbC-IAP-1), Chain A"/>
    <property type="match status" value="2"/>
</dbReference>
<dbReference type="PANTHER" id="PTHR10044:SF139">
    <property type="entry name" value="DEATH-ASSOCIATED INHIBITOR OF APOPTOSIS 2"/>
    <property type="match status" value="1"/>
</dbReference>
<dbReference type="AlphaFoldDB" id="A0A7I8VY78"/>
<dbReference type="InterPro" id="IPR001370">
    <property type="entry name" value="BIR_rpt"/>
</dbReference>
<dbReference type="CDD" id="cd00022">
    <property type="entry name" value="BIR"/>
    <property type="match status" value="1"/>
</dbReference>
<reference evidence="2 3" key="1">
    <citation type="submission" date="2020-08" db="EMBL/GenBank/DDBJ databases">
        <authorList>
            <person name="Hejnol A."/>
        </authorList>
    </citation>
    <scope>NUCLEOTIDE SEQUENCE [LARGE SCALE GENOMIC DNA]</scope>
</reference>
<evidence type="ECO:0000313" key="2">
    <source>
        <dbReference type="EMBL" id="CAD5121196.1"/>
    </source>
</evidence>
<protein>
    <submittedName>
        <fullName evidence="2">Uncharacterized protein</fullName>
    </submittedName>
</protein>
<feature type="region of interest" description="Disordered" evidence="1">
    <location>
        <begin position="100"/>
        <end position="139"/>
    </location>
</feature>
<evidence type="ECO:0000256" key="1">
    <source>
        <dbReference type="SAM" id="MobiDB-lite"/>
    </source>
</evidence>
<feature type="compositionally biased region" description="Polar residues" evidence="1">
    <location>
        <begin position="103"/>
        <end position="118"/>
    </location>
</feature>
<accession>A0A7I8VY78</accession>
<keyword evidence="3" id="KW-1185">Reference proteome</keyword>
<name>A0A7I8VY78_9ANNE</name>
<dbReference type="PANTHER" id="PTHR10044">
    <property type="entry name" value="INHIBITOR OF APOPTOSIS"/>
    <property type="match status" value="1"/>
</dbReference>
<dbReference type="SMART" id="SM00238">
    <property type="entry name" value="BIR"/>
    <property type="match status" value="1"/>
</dbReference>